<dbReference type="EMBL" id="CAJNRE010000145">
    <property type="protein sequence ID" value="CAF1921905.1"/>
    <property type="molecule type" value="Genomic_DNA"/>
</dbReference>
<comment type="caution">
    <text evidence="1">The sequence shown here is derived from an EMBL/GenBank/DDBJ whole genome shotgun (WGS) entry which is preliminary data.</text>
</comment>
<dbReference type="PANTHER" id="PTHR33173:SF2">
    <property type="entry name" value="MYND-TYPE DOMAIN-CONTAINING PROTEIN"/>
    <property type="match status" value="1"/>
</dbReference>
<dbReference type="AlphaFoldDB" id="A0A816KXQ8"/>
<reference evidence="1" key="1">
    <citation type="submission" date="2021-02" db="EMBL/GenBank/DDBJ databases">
        <authorList>
            <person name="Nowell W R."/>
        </authorList>
    </citation>
    <scope>NUCLEOTIDE SEQUENCE</scope>
</reference>
<evidence type="ECO:0000313" key="1">
    <source>
        <dbReference type="EMBL" id="CAF1921905.1"/>
    </source>
</evidence>
<proteinExistence type="predicted"/>
<protein>
    <submittedName>
        <fullName evidence="1">Uncharacterized protein</fullName>
    </submittedName>
</protein>
<name>A0A816KXQ8_9BILA</name>
<organism evidence="1 2">
    <name type="scientific">Rotaria magnacalcarata</name>
    <dbReference type="NCBI Taxonomy" id="392030"/>
    <lineage>
        <taxon>Eukaryota</taxon>
        <taxon>Metazoa</taxon>
        <taxon>Spiralia</taxon>
        <taxon>Gnathifera</taxon>
        <taxon>Rotifera</taxon>
        <taxon>Eurotatoria</taxon>
        <taxon>Bdelloidea</taxon>
        <taxon>Philodinida</taxon>
        <taxon>Philodinidae</taxon>
        <taxon>Rotaria</taxon>
    </lineage>
</organism>
<dbReference type="Proteomes" id="UP000663824">
    <property type="component" value="Unassembled WGS sequence"/>
</dbReference>
<dbReference type="PANTHER" id="PTHR33173">
    <property type="match status" value="1"/>
</dbReference>
<accession>A0A816KXQ8</accession>
<sequence length="754" mass="87863">MDLFQLNELTDDTVNLCNNDFYNFLENSLNKDLCELFRVQAIRHMTSLSSITIDRIIEILTLDIGDLNNLKKSLGFVTSDGKFHLRLGHRNLLERLLLLVKSKKNSSIKNSDLSNQCMKEQIHEKCLEMWRKASNSSNVTYIPVLFSWINSIFQNLQKTKNKYRYDNQIQEFALLIFILGGRNCYEFLRLNLPSALPHITNLELLIRNQEFKVIECEFRFNLLKEYSRSTNCNYIFVAEDATRSISCIDYDVQSNSFIGFLAPLVNGVPQSNFFRTEKFNVLKEWFDEADTSKFINLHMAKSLKSSAPPFILCAYGSNNKFEAIDVLRRWLYIYHESLIQGLRVIGFSTDGDSRYLRAMRLCSRFFAELPNLNLFKYNDQLDIKIPDKWSWFFMKQQQIFFFMQDPIHIATKIRNRLLSKLANLKMGDFSIDMKDLVELIEAKSKIEHNLIKSDLNPKDRQNFASCLRISSELVLDLLNRNENAKVIKKRLPIDALNTFGFNSQICENTLRIARSLSGAFSSITNFSVKSFMKRCEKISIVNSIKSRGSQTGQYSFQFPQHHKNDKEAYDYSINNIKELNLTENDIEKIINRAFESAKHYVAMVNMTQLLKSKNIYSLPELSQFIKTILSKSSSKIVDYTEDDDSNYDSDDDEFEDDDDGLAAFDDEDQMLSNTFDEDEEEEEDNITANYFSNVSRQNFKGCRIFDKIDPQQINKYFRISVDSSVKYIHKQSACWLLSTSKNRLSSDRLERVKE</sequence>
<gene>
    <name evidence="1" type="ORF">MBJ925_LOCUS2227</name>
</gene>
<evidence type="ECO:0000313" key="2">
    <source>
        <dbReference type="Proteomes" id="UP000663824"/>
    </source>
</evidence>